<keyword evidence="1" id="KW-1133">Transmembrane helix</keyword>
<sequence>MYTSSKNSCSCANKSSKKQVGTHTKKMSVLNILSAVVFFLFPKCAFCWAAYASFFSFIGFGQLEYNSKWKYVILATFLLGSIILMWKHYKNKSWINILLYTSGLSILLIAYYLNYSQTWWLYIVTFLMILSNFHLRKKQVFSH</sequence>
<organism evidence="2 3">
    <name type="scientific">Aquimarina rubra</name>
    <dbReference type="NCBI Taxonomy" id="1920033"/>
    <lineage>
        <taxon>Bacteria</taxon>
        <taxon>Pseudomonadati</taxon>
        <taxon>Bacteroidota</taxon>
        <taxon>Flavobacteriia</taxon>
        <taxon>Flavobacteriales</taxon>
        <taxon>Flavobacteriaceae</taxon>
        <taxon>Aquimarina</taxon>
    </lineage>
</organism>
<feature type="transmembrane region" description="Helical" evidence="1">
    <location>
        <begin position="93"/>
        <end position="113"/>
    </location>
</feature>
<reference evidence="3" key="1">
    <citation type="journal article" date="2019" name="Int. J. Syst. Evol. Microbiol.">
        <title>The Global Catalogue of Microorganisms (GCM) 10K type strain sequencing project: providing services to taxonomists for standard genome sequencing and annotation.</title>
        <authorList>
            <consortium name="The Broad Institute Genomics Platform"/>
            <consortium name="The Broad Institute Genome Sequencing Center for Infectious Disease"/>
            <person name="Wu L."/>
            <person name="Ma J."/>
        </authorList>
    </citation>
    <scope>NUCLEOTIDE SEQUENCE [LARGE SCALE GENOMIC DNA]</scope>
    <source>
        <strain evidence="3">KCTC 52274</strain>
    </source>
</reference>
<evidence type="ECO:0000313" key="3">
    <source>
        <dbReference type="Proteomes" id="UP001597319"/>
    </source>
</evidence>
<feature type="transmembrane region" description="Helical" evidence="1">
    <location>
        <begin position="32"/>
        <end position="57"/>
    </location>
</feature>
<proteinExistence type="predicted"/>
<dbReference type="EMBL" id="JBHULE010000019">
    <property type="protein sequence ID" value="MFD2563193.1"/>
    <property type="molecule type" value="Genomic_DNA"/>
</dbReference>
<name>A0ABW5LE60_9FLAO</name>
<keyword evidence="1" id="KW-0812">Transmembrane</keyword>
<keyword evidence="3" id="KW-1185">Reference proteome</keyword>
<protein>
    <recommendedName>
        <fullName evidence="4">MerC domain-containing protein</fullName>
    </recommendedName>
</protein>
<evidence type="ECO:0008006" key="4">
    <source>
        <dbReference type="Google" id="ProtNLM"/>
    </source>
</evidence>
<comment type="caution">
    <text evidence="2">The sequence shown here is derived from an EMBL/GenBank/DDBJ whole genome shotgun (WGS) entry which is preliminary data.</text>
</comment>
<gene>
    <name evidence="2" type="ORF">ACFSR1_11000</name>
</gene>
<evidence type="ECO:0000313" key="2">
    <source>
        <dbReference type="EMBL" id="MFD2563193.1"/>
    </source>
</evidence>
<feature type="transmembrane region" description="Helical" evidence="1">
    <location>
        <begin position="69"/>
        <end position="86"/>
    </location>
</feature>
<keyword evidence="1" id="KW-0472">Membrane</keyword>
<feature type="transmembrane region" description="Helical" evidence="1">
    <location>
        <begin position="119"/>
        <end position="135"/>
    </location>
</feature>
<accession>A0ABW5LE60</accession>
<dbReference type="Proteomes" id="UP001597319">
    <property type="component" value="Unassembled WGS sequence"/>
</dbReference>
<evidence type="ECO:0000256" key="1">
    <source>
        <dbReference type="SAM" id="Phobius"/>
    </source>
</evidence>